<gene>
    <name evidence="1" type="ORF">UFOPK1572_00671</name>
</gene>
<evidence type="ECO:0000313" key="1">
    <source>
        <dbReference type="EMBL" id="CAB4558705.1"/>
    </source>
</evidence>
<organism evidence="1">
    <name type="scientific">freshwater metagenome</name>
    <dbReference type="NCBI Taxonomy" id="449393"/>
    <lineage>
        <taxon>unclassified sequences</taxon>
        <taxon>metagenomes</taxon>
        <taxon>ecological metagenomes</taxon>
    </lineage>
</organism>
<name>A0A6J6D5Y1_9ZZZZ</name>
<protein>
    <submittedName>
        <fullName evidence="1">Unannotated protein</fullName>
    </submittedName>
</protein>
<sequence>MSNSPLFMSSLLDVPRPFVDAVSSATEALGIAGLVFERPRRDCTIVLVLDAMRRGIHLNRFAPLSLHTVHEIIADCSDLPSPSGLVIISSRTSSHSPHQDRELLNLSHTMLHHAGLELLEWIVTGPGEIYCPGIWASTSGPWSITSSRT</sequence>
<dbReference type="EMBL" id="CAEZTC010000068">
    <property type="protein sequence ID" value="CAB4558705.1"/>
    <property type="molecule type" value="Genomic_DNA"/>
</dbReference>
<proteinExistence type="predicted"/>
<accession>A0A6J6D5Y1</accession>
<dbReference type="AlphaFoldDB" id="A0A6J6D5Y1"/>
<reference evidence="1" key="1">
    <citation type="submission" date="2020-05" db="EMBL/GenBank/DDBJ databases">
        <authorList>
            <person name="Chiriac C."/>
            <person name="Salcher M."/>
            <person name="Ghai R."/>
            <person name="Kavagutti S V."/>
        </authorList>
    </citation>
    <scope>NUCLEOTIDE SEQUENCE</scope>
</reference>